<protein>
    <submittedName>
        <fullName evidence="1">Uncharacterized protein</fullName>
    </submittedName>
</protein>
<dbReference type="EMBL" id="JAOWRF010000192">
    <property type="protein sequence ID" value="MCV3214372.1"/>
    <property type="molecule type" value="Genomic_DNA"/>
</dbReference>
<accession>A0ABT3AZ14</accession>
<proteinExistence type="predicted"/>
<evidence type="ECO:0000313" key="2">
    <source>
        <dbReference type="Proteomes" id="UP001526143"/>
    </source>
</evidence>
<name>A0ABT3AZ14_9CYAN</name>
<keyword evidence="2" id="KW-1185">Reference proteome</keyword>
<evidence type="ECO:0000313" key="1">
    <source>
        <dbReference type="EMBL" id="MCV3214372.1"/>
    </source>
</evidence>
<dbReference type="Proteomes" id="UP001526143">
    <property type="component" value="Unassembled WGS sequence"/>
</dbReference>
<reference evidence="1 2" key="1">
    <citation type="submission" date="2022-10" db="EMBL/GenBank/DDBJ databases">
        <title>Identification of biosynthetic pathway for the production of the potent trypsin inhibitor radiosumin.</title>
        <authorList>
            <person name="Fewer D.P."/>
            <person name="Delbaje E."/>
            <person name="Ouyang X."/>
            <person name="Agostino P.D."/>
            <person name="Wahlsten M."/>
            <person name="Jokela J."/>
            <person name="Permi P."/>
            <person name="Haapaniemi E."/>
            <person name="Koistinen H."/>
        </authorList>
    </citation>
    <scope>NUCLEOTIDE SEQUENCE [LARGE SCALE GENOMIC DNA]</scope>
    <source>
        <strain evidence="1 2">NIES-515</strain>
    </source>
</reference>
<dbReference type="RefSeq" id="WP_263745947.1">
    <property type="nucleotide sequence ID" value="NZ_JAOWRF010000192.1"/>
</dbReference>
<organism evidence="1 2">
    <name type="scientific">Plectonema radiosum NIES-515</name>
    <dbReference type="NCBI Taxonomy" id="2986073"/>
    <lineage>
        <taxon>Bacteria</taxon>
        <taxon>Bacillati</taxon>
        <taxon>Cyanobacteriota</taxon>
        <taxon>Cyanophyceae</taxon>
        <taxon>Oscillatoriophycideae</taxon>
        <taxon>Oscillatoriales</taxon>
        <taxon>Microcoleaceae</taxon>
        <taxon>Plectonema</taxon>
    </lineage>
</organism>
<gene>
    <name evidence="1" type="ORF">OGM63_12765</name>
</gene>
<sequence>MINTCPTINVVYFTQSRVNCIVAAIGSNDVITAKDCTINQGGSDDGIVAVACGNIFHNFNALLVYVKGDRCSSQKLELRAKLGNK</sequence>
<comment type="caution">
    <text evidence="1">The sequence shown here is derived from an EMBL/GenBank/DDBJ whole genome shotgun (WGS) entry which is preliminary data.</text>
</comment>